<evidence type="ECO:0000256" key="9">
    <source>
        <dbReference type="ARBA" id="ARBA00023306"/>
    </source>
</evidence>
<dbReference type="InterPro" id="IPR046357">
    <property type="entry name" value="PPIase_dom_sf"/>
</dbReference>
<evidence type="ECO:0000256" key="5">
    <source>
        <dbReference type="ARBA" id="ARBA00022618"/>
    </source>
</evidence>
<proteinExistence type="inferred from homology"/>
<dbReference type="EMBL" id="CP004353">
    <property type="protein sequence ID" value="AHI23384.1"/>
    <property type="molecule type" value="Genomic_DNA"/>
</dbReference>
<dbReference type="Gene3D" id="1.10.3120.10">
    <property type="entry name" value="Trigger factor, C-terminal domain"/>
    <property type="match status" value="1"/>
</dbReference>
<evidence type="ECO:0000256" key="11">
    <source>
        <dbReference type="HAMAP-Rule" id="MF_00303"/>
    </source>
</evidence>
<dbReference type="PROSITE" id="PS50059">
    <property type="entry name" value="FKBP_PPIASE"/>
    <property type="match status" value="1"/>
</dbReference>
<evidence type="ECO:0000256" key="2">
    <source>
        <dbReference type="ARBA" id="ARBA00005464"/>
    </source>
</evidence>
<gene>
    <name evidence="11 15" type="primary">tig</name>
    <name evidence="15" type="ORF">B843_09995</name>
</gene>
<dbReference type="Gene3D" id="3.10.50.40">
    <property type="match status" value="1"/>
</dbReference>
<dbReference type="InterPro" id="IPR027304">
    <property type="entry name" value="Trigger_fact/SurA_dom_sf"/>
</dbReference>
<dbReference type="GO" id="GO:0051301">
    <property type="term" value="P:cell division"/>
    <property type="evidence" value="ECO:0007669"/>
    <property type="project" value="UniProtKB-KW"/>
</dbReference>
<dbReference type="GO" id="GO:0043022">
    <property type="term" value="F:ribosome binding"/>
    <property type="evidence" value="ECO:0007669"/>
    <property type="project" value="TreeGrafter"/>
</dbReference>
<dbReference type="PANTHER" id="PTHR30560:SF3">
    <property type="entry name" value="TRIGGER FACTOR-LIKE PROTEIN TIG, CHLOROPLASTIC"/>
    <property type="match status" value="1"/>
</dbReference>
<dbReference type="SUPFAM" id="SSF54534">
    <property type="entry name" value="FKBP-like"/>
    <property type="match status" value="1"/>
</dbReference>
<dbReference type="InterPro" id="IPR001179">
    <property type="entry name" value="PPIase_FKBP_dom"/>
</dbReference>
<comment type="subcellular location">
    <subcellularLocation>
        <location evidence="11">Cytoplasm</location>
    </subcellularLocation>
    <text evidence="11">About half TF is bound to the ribosome near the polypeptide exit tunnel while the other half is free in the cytoplasm.</text>
</comment>
<dbReference type="NCBIfam" id="TIGR00115">
    <property type="entry name" value="tig"/>
    <property type="match status" value="1"/>
</dbReference>
<evidence type="ECO:0000256" key="3">
    <source>
        <dbReference type="ARBA" id="ARBA00013194"/>
    </source>
</evidence>
<evidence type="ECO:0000256" key="8">
    <source>
        <dbReference type="ARBA" id="ARBA00023235"/>
    </source>
</evidence>
<keyword evidence="8 11" id="KW-0413">Isomerase</keyword>
<dbReference type="PIRSF" id="PIRSF003095">
    <property type="entry name" value="Trigger_factor"/>
    <property type="match status" value="1"/>
</dbReference>
<feature type="domain" description="PPIase FKBP-type" evidence="14">
    <location>
        <begin position="162"/>
        <end position="215"/>
    </location>
</feature>
<dbReference type="Gene3D" id="3.30.70.1050">
    <property type="entry name" value="Trigger factor ribosome-binding domain"/>
    <property type="match status" value="1"/>
</dbReference>
<evidence type="ECO:0000313" key="15">
    <source>
        <dbReference type="EMBL" id="AHI23384.1"/>
    </source>
</evidence>
<dbReference type="STRING" id="1224164.B843_09995"/>
<dbReference type="InterPro" id="IPR008880">
    <property type="entry name" value="Trigger_fac_C"/>
</dbReference>
<keyword evidence="7 11" id="KW-0143">Chaperone</keyword>
<evidence type="ECO:0000313" key="16">
    <source>
        <dbReference type="Proteomes" id="UP000019222"/>
    </source>
</evidence>
<dbReference type="Proteomes" id="UP000019222">
    <property type="component" value="Chromosome"/>
</dbReference>
<evidence type="ECO:0000256" key="6">
    <source>
        <dbReference type="ARBA" id="ARBA00023110"/>
    </source>
</evidence>
<dbReference type="InterPro" id="IPR008881">
    <property type="entry name" value="Trigger_fac_ribosome-bd_bac"/>
</dbReference>
<evidence type="ECO:0000256" key="12">
    <source>
        <dbReference type="PROSITE-ProRule" id="PRU00277"/>
    </source>
</evidence>
<comment type="domain">
    <text evidence="11">Consists of 3 domains; the N-terminus binds the ribosome, the middle domain has PPIase activity, while the C-terminus has intrinsic chaperone activity on its own.</text>
</comment>
<dbReference type="Pfam" id="PF05698">
    <property type="entry name" value="Trigger_C"/>
    <property type="match status" value="1"/>
</dbReference>
<dbReference type="GO" id="GO:0051083">
    <property type="term" value="P:'de novo' cotranslational protein folding"/>
    <property type="evidence" value="ECO:0007669"/>
    <property type="project" value="TreeGrafter"/>
</dbReference>
<dbReference type="PATRIC" id="fig|1224164.3.peg.2020"/>
<name>W5Y3D1_9CORY</name>
<evidence type="ECO:0000256" key="1">
    <source>
        <dbReference type="ARBA" id="ARBA00000971"/>
    </source>
</evidence>
<organism evidence="15 16">
    <name type="scientific">Corynebacterium vitaeruminis DSM 20294</name>
    <dbReference type="NCBI Taxonomy" id="1224164"/>
    <lineage>
        <taxon>Bacteria</taxon>
        <taxon>Bacillati</taxon>
        <taxon>Actinomycetota</taxon>
        <taxon>Actinomycetes</taxon>
        <taxon>Mycobacteriales</taxon>
        <taxon>Corynebacteriaceae</taxon>
        <taxon>Corynebacterium</taxon>
    </lineage>
</organism>
<dbReference type="SUPFAM" id="SSF102735">
    <property type="entry name" value="Trigger factor ribosome-binding domain"/>
    <property type="match status" value="1"/>
</dbReference>
<dbReference type="Pfam" id="PF00254">
    <property type="entry name" value="FKBP_C"/>
    <property type="match status" value="1"/>
</dbReference>
<accession>W5Y3D1</accession>
<keyword evidence="11" id="KW-0963">Cytoplasm</keyword>
<dbReference type="GO" id="GO:0005737">
    <property type="term" value="C:cytoplasm"/>
    <property type="evidence" value="ECO:0007669"/>
    <property type="project" value="UniProtKB-SubCell"/>
</dbReference>
<keyword evidence="5 11" id="KW-0132">Cell division</keyword>
<keyword evidence="16" id="KW-1185">Reference proteome</keyword>
<dbReference type="GO" id="GO:0043335">
    <property type="term" value="P:protein unfolding"/>
    <property type="evidence" value="ECO:0007669"/>
    <property type="project" value="TreeGrafter"/>
</dbReference>
<comment type="catalytic activity">
    <reaction evidence="1 11 12">
        <text>[protein]-peptidylproline (omega=180) = [protein]-peptidylproline (omega=0)</text>
        <dbReference type="Rhea" id="RHEA:16237"/>
        <dbReference type="Rhea" id="RHEA-COMP:10747"/>
        <dbReference type="Rhea" id="RHEA-COMP:10748"/>
        <dbReference type="ChEBI" id="CHEBI:83833"/>
        <dbReference type="ChEBI" id="CHEBI:83834"/>
        <dbReference type="EC" id="5.2.1.8"/>
    </reaction>
</comment>
<evidence type="ECO:0000256" key="10">
    <source>
        <dbReference type="ARBA" id="ARBA00029986"/>
    </source>
</evidence>
<comment type="function">
    <text evidence="11">Involved in protein export. Acts as a chaperone by maintaining the newly synthesized protein in an open conformation. Functions as a peptidyl-prolyl cis-trans isomerase.</text>
</comment>
<dbReference type="InterPro" id="IPR036611">
    <property type="entry name" value="Trigger_fac_ribosome-bd_sf"/>
</dbReference>
<dbReference type="InterPro" id="IPR037041">
    <property type="entry name" value="Trigger_fac_C_sf"/>
</dbReference>
<dbReference type="HAMAP" id="MF_00303">
    <property type="entry name" value="Trigger_factor_Tig"/>
    <property type="match status" value="1"/>
</dbReference>
<dbReference type="GO" id="GO:0003755">
    <property type="term" value="F:peptidyl-prolyl cis-trans isomerase activity"/>
    <property type="evidence" value="ECO:0007669"/>
    <property type="project" value="UniProtKB-UniRule"/>
</dbReference>
<protein>
    <recommendedName>
        <fullName evidence="4 11">Trigger factor</fullName>
        <shortName evidence="11">TF</shortName>
        <ecNumber evidence="3 11">5.2.1.8</ecNumber>
    </recommendedName>
    <alternativeName>
        <fullName evidence="10 11">PPIase</fullName>
    </alternativeName>
</protein>
<comment type="similarity">
    <text evidence="2 11 13">Belongs to the FKBP-type PPIase family. Tig subfamily.</text>
</comment>
<dbReference type="Pfam" id="PF05697">
    <property type="entry name" value="Trigger_N"/>
    <property type="match status" value="1"/>
</dbReference>
<dbReference type="GO" id="GO:0015031">
    <property type="term" value="P:protein transport"/>
    <property type="evidence" value="ECO:0007669"/>
    <property type="project" value="UniProtKB-UniRule"/>
</dbReference>
<dbReference type="RefSeq" id="WP_025253385.1">
    <property type="nucleotide sequence ID" value="NZ_CP004353.1"/>
</dbReference>
<dbReference type="SUPFAM" id="SSF109998">
    <property type="entry name" value="Triger factor/SurA peptide-binding domain-like"/>
    <property type="match status" value="1"/>
</dbReference>
<evidence type="ECO:0000256" key="13">
    <source>
        <dbReference type="RuleBase" id="RU003914"/>
    </source>
</evidence>
<sequence length="447" mass="49447">MKTSVDKLSATRVKLTVEVPFEELQGEIDQAYKALAQQVTIPGFRKGKAPRQLIDARIGRGPVLEQVVNDMLPTRYQQACEENELIVLGQPTIDITKLEDGELVEFTAEVDVRPEITVPDFSAIEVTVDPIKADDEAVDAEIDRLRERFGELKDTKRKLKTNDFAVIDLSATVDGKEIEEAKAEGLSYKVGAGDLIDGLDTALRGLKTGESAEFTTKLQNGEHAGEEANVTVTVAQTKERKLPELDEEFVQMASEFDTVEELRASMTEQVEANAKTAQASQIRDEVLKAALAQSEFELPQGVVDEQVHAQQHQILGQLAHDEDALNALLEAQGTTREEFDKNTREAASEAVRTQLFLDVLAEQEDPEVSQQELTDHILFTAQSYGMDPNQFIVQLQQSGQIAQLFSDVRRGKALASAIVRTTVKDTEGNDVDANEYFGLEEDEAEEN</sequence>
<evidence type="ECO:0000259" key="14">
    <source>
        <dbReference type="PROSITE" id="PS50059"/>
    </source>
</evidence>
<keyword evidence="9 11" id="KW-0131">Cell cycle</keyword>
<dbReference type="KEGG" id="cvt:B843_09995"/>
<dbReference type="InterPro" id="IPR005215">
    <property type="entry name" value="Trig_fac"/>
</dbReference>
<dbReference type="EC" id="5.2.1.8" evidence="3 11"/>
<keyword evidence="6 11" id="KW-0697">Rotamase</keyword>
<dbReference type="GO" id="GO:0044183">
    <property type="term" value="F:protein folding chaperone"/>
    <property type="evidence" value="ECO:0007669"/>
    <property type="project" value="TreeGrafter"/>
</dbReference>
<evidence type="ECO:0000256" key="7">
    <source>
        <dbReference type="ARBA" id="ARBA00023186"/>
    </source>
</evidence>
<dbReference type="eggNOG" id="COG0544">
    <property type="taxonomic scope" value="Bacteria"/>
</dbReference>
<dbReference type="AlphaFoldDB" id="W5Y3D1"/>
<dbReference type="PANTHER" id="PTHR30560">
    <property type="entry name" value="TRIGGER FACTOR CHAPERONE AND PEPTIDYL-PROLYL CIS/TRANS ISOMERASE"/>
    <property type="match status" value="1"/>
</dbReference>
<dbReference type="HOGENOM" id="CLU_033058_3_0_11"/>
<evidence type="ECO:0000256" key="4">
    <source>
        <dbReference type="ARBA" id="ARBA00016902"/>
    </source>
</evidence>
<reference evidence="15 16" key="1">
    <citation type="submission" date="2013-02" db="EMBL/GenBank/DDBJ databases">
        <title>The complete genome sequence of Corynebacterium vitaeruminis DSM 20294.</title>
        <authorList>
            <person name="Ruckert C."/>
            <person name="Albersmeier A."/>
            <person name="Kalinowski J."/>
        </authorList>
    </citation>
    <scope>NUCLEOTIDE SEQUENCE [LARGE SCALE GENOMIC DNA]</scope>
    <source>
        <strain evidence="16">ATCC 10234</strain>
    </source>
</reference>